<reference evidence="4" key="2">
    <citation type="submission" date="2020-09" db="EMBL/GenBank/DDBJ databases">
        <authorList>
            <person name="Sun Q."/>
            <person name="Ohkuma M."/>
        </authorList>
    </citation>
    <scope>NUCLEOTIDE SEQUENCE</scope>
    <source>
        <strain evidence="4">JCM 4346</strain>
    </source>
</reference>
<gene>
    <name evidence="4" type="ORF">GCM10010251_90010</name>
</gene>
<proteinExistence type="inferred from homology"/>
<dbReference type="Gene3D" id="3.40.50.1820">
    <property type="entry name" value="alpha/beta hydrolase"/>
    <property type="match status" value="1"/>
</dbReference>
<dbReference type="EMBL" id="BMSX01000037">
    <property type="protein sequence ID" value="GGR59239.1"/>
    <property type="molecule type" value="Genomic_DNA"/>
</dbReference>
<reference evidence="4" key="1">
    <citation type="journal article" date="2014" name="Int. J. Syst. Evol. Microbiol.">
        <title>Complete genome sequence of Corynebacterium casei LMG S-19264T (=DSM 44701T), isolated from a smear-ripened cheese.</title>
        <authorList>
            <consortium name="US DOE Joint Genome Institute (JGI-PGF)"/>
            <person name="Walter F."/>
            <person name="Albersmeier A."/>
            <person name="Kalinowski J."/>
            <person name="Ruckert C."/>
        </authorList>
    </citation>
    <scope>NUCLEOTIDE SEQUENCE</scope>
    <source>
        <strain evidence="4">JCM 4346</strain>
    </source>
</reference>
<dbReference type="InterPro" id="IPR029058">
    <property type="entry name" value="AB_hydrolase_fold"/>
</dbReference>
<feature type="domain" description="Alpha/beta hydrolase fold-3" evidence="3">
    <location>
        <begin position="77"/>
        <end position="283"/>
    </location>
</feature>
<organism evidence="4 5">
    <name type="scientific">Streptomyces aurantiogriseus</name>
    <dbReference type="NCBI Taxonomy" id="66870"/>
    <lineage>
        <taxon>Bacteria</taxon>
        <taxon>Bacillati</taxon>
        <taxon>Actinomycetota</taxon>
        <taxon>Actinomycetes</taxon>
        <taxon>Kitasatosporales</taxon>
        <taxon>Streptomycetaceae</taxon>
        <taxon>Streptomyces</taxon>
    </lineage>
</organism>
<evidence type="ECO:0000259" key="3">
    <source>
        <dbReference type="Pfam" id="PF07859"/>
    </source>
</evidence>
<dbReference type="FunFam" id="3.40.50.1820:FF:000089">
    <property type="entry name" value="Alpha/beta hydrolase"/>
    <property type="match status" value="1"/>
</dbReference>
<evidence type="ECO:0000256" key="2">
    <source>
        <dbReference type="ARBA" id="ARBA00022801"/>
    </source>
</evidence>
<dbReference type="SUPFAM" id="SSF53474">
    <property type="entry name" value="alpha/beta-Hydrolases"/>
    <property type="match status" value="1"/>
</dbReference>
<dbReference type="InterPro" id="IPR013094">
    <property type="entry name" value="AB_hydrolase_3"/>
</dbReference>
<comment type="similarity">
    <text evidence="1">Belongs to the 'GDXG' lipolytic enzyme family.</text>
</comment>
<dbReference type="PANTHER" id="PTHR48081:SF8">
    <property type="entry name" value="ALPHA_BETA HYDROLASE FOLD-3 DOMAIN-CONTAINING PROTEIN-RELATED"/>
    <property type="match status" value="1"/>
</dbReference>
<protein>
    <submittedName>
        <fullName evidence="4">Acetylhydrolase</fullName>
    </submittedName>
</protein>
<accession>A0A918FNC5</accession>
<dbReference type="AlphaFoldDB" id="A0A918FNC5"/>
<sequence>MKLDPDAQASADLLKELLPRPLHRLGVAGAREWVRARASDLPPPVIHEVYDRTVPGAEAEIPVRVYRPGPEAGLPVLVYLHGGGWTVGGLDGVDALCRTLSTAAGCVVVSVDYRLAPEHKFPEPLDDCFRALTWVSSHAAELGADSSRIAIGGDSAGANLSVAVCLLARDRGGPPIVFQLLAYPPTEYGVPRPSWTEYADGPLLTSDDVLWFWDQYLRDEADRADPLAVPANARDLRGLPPAFIITAECDPLRDDGEDFARRLREDGVRSAAKRYPGVFHAFFTEVGTIARAKEAVDDAAGHLVHAFGADTQDDSS</sequence>
<evidence type="ECO:0000313" key="5">
    <source>
        <dbReference type="Proteomes" id="UP000658320"/>
    </source>
</evidence>
<name>A0A918FNC5_9ACTN</name>
<dbReference type="Proteomes" id="UP000658320">
    <property type="component" value="Unassembled WGS sequence"/>
</dbReference>
<evidence type="ECO:0000256" key="1">
    <source>
        <dbReference type="ARBA" id="ARBA00010515"/>
    </source>
</evidence>
<dbReference type="Pfam" id="PF07859">
    <property type="entry name" value="Abhydrolase_3"/>
    <property type="match status" value="1"/>
</dbReference>
<keyword evidence="2" id="KW-0378">Hydrolase</keyword>
<comment type="caution">
    <text evidence="4">The sequence shown here is derived from an EMBL/GenBank/DDBJ whole genome shotgun (WGS) entry which is preliminary data.</text>
</comment>
<dbReference type="RefSeq" id="WP_189943829.1">
    <property type="nucleotide sequence ID" value="NZ_BMSX01000037.1"/>
</dbReference>
<evidence type="ECO:0000313" key="4">
    <source>
        <dbReference type="EMBL" id="GGR59239.1"/>
    </source>
</evidence>
<dbReference type="PANTHER" id="PTHR48081">
    <property type="entry name" value="AB HYDROLASE SUPERFAMILY PROTEIN C4A8.06C"/>
    <property type="match status" value="1"/>
</dbReference>
<dbReference type="InterPro" id="IPR050300">
    <property type="entry name" value="GDXG_lipolytic_enzyme"/>
</dbReference>
<dbReference type="GO" id="GO:0016787">
    <property type="term" value="F:hydrolase activity"/>
    <property type="evidence" value="ECO:0007669"/>
    <property type="project" value="UniProtKB-KW"/>
</dbReference>
<keyword evidence="5" id="KW-1185">Reference proteome</keyword>